<dbReference type="EMBL" id="VLNR01000031">
    <property type="protein sequence ID" value="TSE07655.1"/>
    <property type="molecule type" value="Genomic_DNA"/>
</dbReference>
<evidence type="ECO:0000256" key="1">
    <source>
        <dbReference type="SAM" id="Phobius"/>
    </source>
</evidence>
<sequence length="233" mass="26120">MITIQTLLEKKTFNATEFNKKTTLFIDITQIILILWTIGSSITQAGSISAGIITYILYPIYLVYAITSKNNLILKLIVFGTSCGILELFADHYAAITLDSLVYPMDEPMLWTSPLYMPFAWSNVLVQMGYLSLRLIQWKGIAIASGIIAISGGVYIFFYENMAKSAGWWYYQNASMLFNTPHYISIAEVLLFITLPISIYVVYKKNIAWSLVLGSISGLWILAAAIFAYTIAP</sequence>
<keyword evidence="1" id="KW-0812">Transmembrane</keyword>
<feature type="transmembrane region" description="Helical" evidence="1">
    <location>
        <begin position="140"/>
        <end position="159"/>
    </location>
</feature>
<comment type="caution">
    <text evidence="3">The sequence shown here is derived from an EMBL/GenBank/DDBJ whole genome shotgun (WGS) entry which is preliminary data.</text>
</comment>
<organism evidence="3 4">
    <name type="scientific">Aquimarina algiphila</name>
    <dbReference type="NCBI Taxonomy" id="2047982"/>
    <lineage>
        <taxon>Bacteria</taxon>
        <taxon>Pseudomonadati</taxon>
        <taxon>Bacteroidota</taxon>
        <taxon>Flavobacteriia</taxon>
        <taxon>Flavobacteriales</taxon>
        <taxon>Flavobacteriaceae</taxon>
        <taxon>Aquimarina</taxon>
    </lineage>
</organism>
<dbReference type="RefSeq" id="WP_143917052.1">
    <property type="nucleotide sequence ID" value="NZ_CANMIK010000029.1"/>
</dbReference>
<dbReference type="AlphaFoldDB" id="A0A554VIM0"/>
<evidence type="ECO:0000313" key="4">
    <source>
        <dbReference type="Proteomes" id="UP000318833"/>
    </source>
</evidence>
<feature type="transmembrane region" description="Helical" evidence="1">
    <location>
        <begin position="45"/>
        <end position="64"/>
    </location>
</feature>
<dbReference type="Pfam" id="PF22497">
    <property type="entry name" value="DUF6989"/>
    <property type="match status" value="1"/>
</dbReference>
<reference evidence="3 4" key="1">
    <citation type="submission" date="2019-07" db="EMBL/GenBank/DDBJ databases">
        <title>The draft genome sequence of Aquimarina algiphila M91.</title>
        <authorList>
            <person name="Meng X."/>
        </authorList>
    </citation>
    <scope>NUCLEOTIDE SEQUENCE [LARGE SCALE GENOMIC DNA]</scope>
    <source>
        <strain evidence="3 4">M91</strain>
    </source>
</reference>
<dbReference type="InterPro" id="IPR054258">
    <property type="entry name" value="DUF6989"/>
</dbReference>
<dbReference type="OrthoDB" id="945327at2"/>
<feature type="domain" description="DUF6989" evidence="2">
    <location>
        <begin position="88"/>
        <end position="231"/>
    </location>
</feature>
<name>A0A554VIM0_9FLAO</name>
<feature type="transmembrane region" description="Helical" evidence="1">
    <location>
        <begin position="76"/>
        <end position="95"/>
    </location>
</feature>
<feature type="transmembrane region" description="Helical" evidence="1">
    <location>
        <begin position="115"/>
        <end position="133"/>
    </location>
</feature>
<keyword evidence="4" id="KW-1185">Reference proteome</keyword>
<feature type="transmembrane region" description="Helical" evidence="1">
    <location>
        <begin position="183"/>
        <end position="203"/>
    </location>
</feature>
<protein>
    <recommendedName>
        <fullName evidence="2">DUF6989 domain-containing protein</fullName>
    </recommendedName>
</protein>
<feature type="transmembrane region" description="Helical" evidence="1">
    <location>
        <begin position="21"/>
        <end position="39"/>
    </location>
</feature>
<proteinExistence type="predicted"/>
<feature type="transmembrane region" description="Helical" evidence="1">
    <location>
        <begin position="210"/>
        <end position="232"/>
    </location>
</feature>
<keyword evidence="1" id="KW-1133">Transmembrane helix</keyword>
<dbReference type="Proteomes" id="UP000318833">
    <property type="component" value="Unassembled WGS sequence"/>
</dbReference>
<gene>
    <name evidence="3" type="ORF">FOF46_15245</name>
</gene>
<evidence type="ECO:0000259" key="2">
    <source>
        <dbReference type="Pfam" id="PF22497"/>
    </source>
</evidence>
<accession>A0A554VIM0</accession>
<evidence type="ECO:0000313" key="3">
    <source>
        <dbReference type="EMBL" id="TSE07655.1"/>
    </source>
</evidence>
<keyword evidence="1" id="KW-0472">Membrane</keyword>